<gene>
    <name evidence="2" type="ORF">PPENT_87.1.T0760225</name>
</gene>
<reference evidence="2" key="1">
    <citation type="submission" date="2021-01" db="EMBL/GenBank/DDBJ databases">
        <authorList>
            <consortium name="Genoscope - CEA"/>
            <person name="William W."/>
        </authorList>
    </citation>
    <scope>NUCLEOTIDE SEQUENCE</scope>
</reference>
<keyword evidence="1" id="KW-0732">Signal</keyword>
<dbReference type="Proteomes" id="UP000689195">
    <property type="component" value="Unassembled WGS sequence"/>
</dbReference>
<name>A0A8S1W0A4_9CILI</name>
<accession>A0A8S1W0A4</accession>
<dbReference type="EMBL" id="CAJJDO010000076">
    <property type="protein sequence ID" value="CAD8181602.1"/>
    <property type="molecule type" value="Genomic_DNA"/>
</dbReference>
<feature type="chain" id="PRO_5035838757" description="Transmembrane protein" evidence="1">
    <location>
        <begin position="29"/>
        <end position="149"/>
    </location>
</feature>
<sequence>MIKFRLNNILKFEIIVLLLLDLNIGIQSSKIFCCRQIIDINSIKGLSLWKKKMQLFFKRYKILRIFDYVIDFTVFFLNRSMNIYKYFPWLVLFNDSKKQLRMFLSIIQLYFLRIKNYDLKGYNTKQLFESLLYYFYKQIAQKYKFINKF</sequence>
<keyword evidence="3" id="KW-1185">Reference proteome</keyword>
<dbReference type="AlphaFoldDB" id="A0A8S1W0A4"/>
<proteinExistence type="predicted"/>
<evidence type="ECO:0000313" key="2">
    <source>
        <dbReference type="EMBL" id="CAD8181602.1"/>
    </source>
</evidence>
<organism evidence="2 3">
    <name type="scientific">Paramecium pentaurelia</name>
    <dbReference type="NCBI Taxonomy" id="43138"/>
    <lineage>
        <taxon>Eukaryota</taxon>
        <taxon>Sar</taxon>
        <taxon>Alveolata</taxon>
        <taxon>Ciliophora</taxon>
        <taxon>Intramacronucleata</taxon>
        <taxon>Oligohymenophorea</taxon>
        <taxon>Peniculida</taxon>
        <taxon>Parameciidae</taxon>
        <taxon>Paramecium</taxon>
    </lineage>
</organism>
<evidence type="ECO:0000313" key="3">
    <source>
        <dbReference type="Proteomes" id="UP000689195"/>
    </source>
</evidence>
<evidence type="ECO:0000256" key="1">
    <source>
        <dbReference type="SAM" id="SignalP"/>
    </source>
</evidence>
<evidence type="ECO:0008006" key="4">
    <source>
        <dbReference type="Google" id="ProtNLM"/>
    </source>
</evidence>
<feature type="signal peptide" evidence="1">
    <location>
        <begin position="1"/>
        <end position="28"/>
    </location>
</feature>
<protein>
    <recommendedName>
        <fullName evidence="4">Transmembrane protein</fullName>
    </recommendedName>
</protein>
<comment type="caution">
    <text evidence="2">The sequence shown here is derived from an EMBL/GenBank/DDBJ whole genome shotgun (WGS) entry which is preliminary data.</text>
</comment>